<accession>K0TBV5</accession>
<dbReference type="InterPro" id="IPR053159">
    <property type="entry name" value="Hybrid_Histidine_Kinase"/>
</dbReference>
<name>K0TBV5_THAOC</name>
<comment type="caution">
    <text evidence="1">The sequence shown here is derived from an EMBL/GenBank/DDBJ whole genome shotgun (WGS) entry which is preliminary data.</text>
</comment>
<keyword evidence="2" id="KW-1185">Reference proteome</keyword>
<gene>
    <name evidence="1" type="ORF">THAOC_07666</name>
</gene>
<dbReference type="OrthoDB" id="47974at2759"/>
<evidence type="ECO:0000313" key="2">
    <source>
        <dbReference type="Proteomes" id="UP000266841"/>
    </source>
</evidence>
<dbReference type="PANTHER" id="PTHR43642:SF1">
    <property type="entry name" value="HYBRID SIGNAL TRANSDUCTION HISTIDINE KINASE G"/>
    <property type="match status" value="1"/>
</dbReference>
<dbReference type="EMBL" id="AGNL01007850">
    <property type="protein sequence ID" value="EJK70936.1"/>
    <property type="molecule type" value="Genomic_DNA"/>
</dbReference>
<dbReference type="PANTHER" id="PTHR43642">
    <property type="entry name" value="HYBRID SIGNAL TRANSDUCTION HISTIDINE KINASE G"/>
    <property type="match status" value="1"/>
</dbReference>
<dbReference type="Proteomes" id="UP000266841">
    <property type="component" value="Unassembled WGS sequence"/>
</dbReference>
<evidence type="ECO:0000313" key="1">
    <source>
        <dbReference type="EMBL" id="EJK70936.1"/>
    </source>
</evidence>
<organism evidence="1 2">
    <name type="scientific">Thalassiosira oceanica</name>
    <name type="common">Marine diatom</name>
    <dbReference type="NCBI Taxonomy" id="159749"/>
    <lineage>
        <taxon>Eukaryota</taxon>
        <taxon>Sar</taxon>
        <taxon>Stramenopiles</taxon>
        <taxon>Ochrophyta</taxon>
        <taxon>Bacillariophyta</taxon>
        <taxon>Coscinodiscophyceae</taxon>
        <taxon>Thalassiosirophycidae</taxon>
        <taxon>Thalassiosirales</taxon>
        <taxon>Thalassiosiraceae</taxon>
        <taxon>Thalassiosira</taxon>
    </lineage>
</organism>
<protein>
    <submittedName>
        <fullName evidence="1">Uncharacterized protein</fullName>
    </submittedName>
</protein>
<reference evidence="1 2" key="1">
    <citation type="journal article" date="2012" name="Genome Biol.">
        <title>Genome and low-iron response of an oceanic diatom adapted to chronic iron limitation.</title>
        <authorList>
            <person name="Lommer M."/>
            <person name="Specht M."/>
            <person name="Roy A.S."/>
            <person name="Kraemer L."/>
            <person name="Andreson R."/>
            <person name="Gutowska M.A."/>
            <person name="Wolf J."/>
            <person name="Bergner S.V."/>
            <person name="Schilhabel M.B."/>
            <person name="Klostermeier U.C."/>
            <person name="Beiko R.G."/>
            <person name="Rosenstiel P."/>
            <person name="Hippler M."/>
            <person name="Laroche J."/>
        </authorList>
    </citation>
    <scope>NUCLEOTIDE SEQUENCE [LARGE SCALE GENOMIC DNA]</scope>
    <source>
        <strain evidence="1 2">CCMP1005</strain>
    </source>
</reference>
<proteinExistence type="predicted"/>
<dbReference type="AlphaFoldDB" id="K0TBV5"/>
<sequence>MKSLVLSGAFTEAKNLGFVILTNLGEKLPRELGDPSLAVDLSLMFETLQSTTDETILNLSTSPQAELDILLVGVYNTLSHIFIGHLHKYNPDITRRMLQITLENGISKLAKRLVARPQSHMFASSVALTTGFFVDWMKEPLQSVAESHTIGHRSGLQVGDIIYAQMNNQQYILYLYLAGQELGTCRDQAFKLSQFNLKQKQVWRSAHHEAYHRMVVSLVEGRDFVDRFPSWAELENHSKTTKKMTSLWHSAHTTT</sequence>